<evidence type="ECO:0000256" key="1">
    <source>
        <dbReference type="ARBA" id="ARBA00022980"/>
    </source>
</evidence>
<comment type="similarity">
    <text evidence="3">Belongs to the bacterial ribosomal protein bS16 family.</text>
</comment>
<feature type="compositionally biased region" description="Basic and acidic residues" evidence="4">
    <location>
        <begin position="102"/>
        <end position="116"/>
    </location>
</feature>
<feature type="compositionally biased region" description="Acidic residues" evidence="4">
    <location>
        <begin position="129"/>
        <end position="143"/>
    </location>
</feature>
<dbReference type="NCBIfam" id="TIGR00002">
    <property type="entry name" value="S16"/>
    <property type="match status" value="1"/>
</dbReference>
<proteinExistence type="inferred from homology"/>
<reference evidence="5 6" key="1">
    <citation type="submission" date="2017-08" db="EMBL/GenBank/DDBJ databases">
        <title>Mechanisms for carbon and nitrogen cycling indicate functional differentiation within the Candidate Phyla Radiation.</title>
        <authorList>
            <person name="Danczak R.E."/>
            <person name="Johnston M.D."/>
            <person name="Kenah C."/>
            <person name="Slattery M."/>
            <person name="Wrighton K.C."/>
            <person name="Wilkins M.J."/>
        </authorList>
    </citation>
    <scope>NUCLEOTIDE SEQUENCE [LARGE SCALE GENOMIC DNA]</scope>
    <source>
        <strain evidence="5">Gr01-1014_85</strain>
    </source>
</reference>
<feature type="region of interest" description="Disordered" evidence="4">
    <location>
        <begin position="92"/>
        <end position="143"/>
    </location>
</feature>
<accession>A0A554JB51</accession>
<feature type="compositionally biased region" description="Low complexity" evidence="4">
    <location>
        <begin position="92"/>
        <end position="101"/>
    </location>
</feature>
<dbReference type="Proteomes" id="UP000316253">
    <property type="component" value="Unassembled WGS sequence"/>
</dbReference>
<dbReference type="HAMAP" id="MF_00385">
    <property type="entry name" value="Ribosomal_bS16"/>
    <property type="match status" value="1"/>
</dbReference>
<evidence type="ECO:0000256" key="2">
    <source>
        <dbReference type="ARBA" id="ARBA00023274"/>
    </source>
</evidence>
<keyword evidence="1 3" id="KW-0689">Ribosomal protein</keyword>
<dbReference type="GO" id="GO:0003735">
    <property type="term" value="F:structural constituent of ribosome"/>
    <property type="evidence" value="ECO:0007669"/>
    <property type="project" value="InterPro"/>
</dbReference>
<organism evidence="5 6">
    <name type="scientific">Candidatus Berkelbacteria bacterium Gr01-1014_85</name>
    <dbReference type="NCBI Taxonomy" id="2017150"/>
    <lineage>
        <taxon>Bacteria</taxon>
        <taxon>Candidatus Berkelbacteria</taxon>
    </lineage>
</organism>
<evidence type="ECO:0000256" key="3">
    <source>
        <dbReference type="HAMAP-Rule" id="MF_00385"/>
    </source>
</evidence>
<gene>
    <name evidence="3" type="primary">rpsP</name>
    <name evidence="5" type="ORF">CEO22_429</name>
</gene>
<dbReference type="SUPFAM" id="SSF54565">
    <property type="entry name" value="Ribosomal protein S16"/>
    <property type="match status" value="1"/>
</dbReference>
<dbReference type="Pfam" id="PF00886">
    <property type="entry name" value="Ribosomal_S16"/>
    <property type="match status" value="1"/>
</dbReference>
<dbReference type="PANTHER" id="PTHR12919">
    <property type="entry name" value="30S RIBOSOMAL PROTEIN S16"/>
    <property type="match status" value="1"/>
</dbReference>
<dbReference type="PANTHER" id="PTHR12919:SF20">
    <property type="entry name" value="SMALL RIBOSOMAL SUBUNIT PROTEIN BS16M"/>
    <property type="match status" value="1"/>
</dbReference>
<name>A0A554JB51_9BACT</name>
<dbReference type="InterPro" id="IPR023803">
    <property type="entry name" value="Ribosomal_bS16_dom_sf"/>
</dbReference>
<dbReference type="InterPro" id="IPR000307">
    <property type="entry name" value="Ribosomal_bS16"/>
</dbReference>
<dbReference type="PROSITE" id="PS00732">
    <property type="entry name" value="RIBOSOMAL_S16"/>
    <property type="match status" value="1"/>
</dbReference>
<comment type="caution">
    <text evidence="5">The sequence shown here is derived from an EMBL/GenBank/DDBJ whole genome shotgun (WGS) entry which is preliminary data.</text>
</comment>
<evidence type="ECO:0000256" key="4">
    <source>
        <dbReference type="SAM" id="MobiDB-lite"/>
    </source>
</evidence>
<dbReference type="EMBL" id="VMFD01000036">
    <property type="protein sequence ID" value="TSC65593.1"/>
    <property type="molecule type" value="Genomic_DNA"/>
</dbReference>
<dbReference type="Gene3D" id="3.30.1320.10">
    <property type="match status" value="1"/>
</dbReference>
<keyword evidence="2 3" id="KW-0687">Ribonucleoprotein</keyword>
<sequence>MVNIRLTRTGKKGRPSYRIVVMPRQSKTTGQYLDLLGVYQPLDNKTEINQELAIHWLNQGAQPSNRVARLLTQAGLVHPLINVKVFAPKATEPAAEAATPKPEVKAETEPETKSESETESETASPAVTEEVEAVEEATTEAKA</sequence>
<evidence type="ECO:0000313" key="5">
    <source>
        <dbReference type="EMBL" id="TSC65593.1"/>
    </source>
</evidence>
<dbReference type="GO" id="GO:0015935">
    <property type="term" value="C:small ribosomal subunit"/>
    <property type="evidence" value="ECO:0007669"/>
    <property type="project" value="TreeGrafter"/>
</dbReference>
<dbReference type="GO" id="GO:0005737">
    <property type="term" value="C:cytoplasm"/>
    <property type="evidence" value="ECO:0007669"/>
    <property type="project" value="UniProtKB-ARBA"/>
</dbReference>
<dbReference type="InterPro" id="IPR020592">
    <property type="entry name" value="Ribosomal_bS16_CS"/>
</dbReference>
<dbReference type="AlphaFoldDB" id="A0A554JB51"/>
<evidence type="ECO:0000313" key="6">
    <source>
        <dbReference type="Proteomes" id="UP000316253"/>
    </source>
</evidence>
<protein>
    <recommendedName>
        <fullName evidence="3">Small ribosomal subunit protein bS16</fullName>
    </recommendedName>
</protein>
<dbReference type="GO" id="GO:0006412">
    <property type="term" value="P:translation"/>
    <property type="evidence" value="ECO:0007669"/>
    <property type="project" value="UniProtKB-UniRule"/>
</dbReference>